<evidence type="ECO:0000256" key="9">
    <source>
        <dbReference type="ARBA" id="ARBA00023136"/>
    </source>
</evidence>
<dbReference type="InterPro" id="IPR036890">
    <property type="entry name" value="HATPase_C_sf"/>
</dbReference>
<dbReference type="PRINTS" id="PR00344">
    <property type="entry name" value="BCTRLSENSOR"/>
</dbReference>
<dbReference type="InterPro" id="IPR005467">
    <property type="entry name" value="His_kinase_dom"/>
</dbReference>
<dbReference type="InterPro" id="IPR004358">
    <property type="entry name" value="Sig_transdc_His_kin-like_C"/>
</dbReference>
<dbReference type="EC" id="2.7.13.3" evidence="3"/>
<accession>A0A3N6MYG9</accession>
<feature type="transmembrane region" description="Helical" evidence="10">
    <location>
        <begin position="9"/>
        <end position="26"/>
    </location>
</feature>
<dbReference type="EMBL" id="RQIS01000002">
    <property type="protein sequence ID" value="RQH09078.1"/>
    <property type="molecule type" value="Genomic_DNA"/>
</dbReference>
<dbReference type="Gene3D" id="1.10.287.130">
    <property type="match status" value="1"/>
</dbReference>
<dbReference type="CDD" id="cd00075">
    <property type="entry name" value="HATPase"/>
    <property type="match status" value="1"/>
</dbReference>
<evidence type="ECO:0000256" key="6">
    <source>
        <dbReference type="ARBA" id="ARBA00022692"/>
    </source>
</evidence>
<dbReference type="SMART" id="SM00388">
    <property type="entry name" value="HisKA"/>
    <property type="match status" value="1"/>
</dbReference>
<dbReference type="PROSITE" id="PS50109">
    <property type="entry name" value="HIS_KIN"/>
    <property type="match status" value="1"/>
</dbReference>
<evidence type="ECO:0000256" key="2">
    <source>
        <dbReference type="ARBA" id="ARBA00004370"/>
    </source>
</evidence>
<evidence type="ECO:0000256" key="7">
    <source>
        <dbReference type="ARBA" id="ARBA00022777"/>
    </source>
</evidence>
<dbReference type="PANTHER" id="PTHR45436:SF1">
    <property type="entry name" value="SENSOR PROTEIN QSEC"/>
    <property type="match status" value="1"/>
</dbReference>
<keyword evidence="7 12" id="KW-0418">Kinase</keyword>
<dbReference type="GO" id="GO:0005886">
    <property type="term" value="C:plasma membrane"/>
    <property type="evidence" value="ECO:0007669"/>
    <property type="project" value="TreeGrafter"/>
</dbReference>
<reference evidence="12 13" key="1">
    <citation type="submission" date="2018-11" db="EMBL/GenBank/DDBJ databases">
        <title>Paraburkholderia sp. DHOA04, isolated from soil.</title>
        <authorList>
            <person name="Gao Z.-H."/>
            <person name="Qiu L.-H."/>
            <person name="Fu J.-C."/>
        </authorList>
    </citation>
    <scope>NUCLEOTIDE SEQUENCE [LARGE SCALE GENOMIC DNA]</scope>
    <source>
        <strain evidence="12 13">DHOA04</strain>
    </source>
</reference>
<dbReference type="InterPro" id="IPR013727">
    <property type="entry name" value="2CSK_N"/>
</dbReference>
<feature type="transmembrane region" description="Helical" evidence="10">
    <location>
        <begin position="165"/>
        <end position="185"/>
    </location>
</feature>
<protein>
    <recommendedName>
        <fullName evidence="3">histidine kinase</fullName>
        <ecNumber evidence="3">2.7.13.3</ecNumber>
    </recommendedName>
</protein>
<dbReference type="AlphaFoldDB" id="A0A3N6MYG9"/>
<sequence length="477" mass="52243">MTGSLRIRLLWWMLVPLALYVIFTATSEYRAARHTADLVQDGLLLSSARMMAGEVEWSYGALRADVPPAALEMFASPQRDQVFYKVQVEDGPLLAGMPDFPRAASAPAVDTPVWYDAVLRDRAVRAVSIVRPMYDNGRVWRVRVSVGKTAQSRDAMTTALWRPQFIRQIGMVLLAVALACIGLTFELRPLMKLKNDVSDRDPMHLVPIRAEGLHTELRPVVDAINQCIARLSAQTAAQRRFIADAAHQLRTPLTLLGTQLQYARQQRAGDSALDEVLAAMHVSNRSMVALTNKLLLLAQAEALDPAQLPLEPVDMTQLAREVVESLALLAQTRGIDLGAELADVAIVAGHRELLRAMASNLVDNALRYSPQDARVTVSVRTDDETVVFEVIDDGPGIAPEARSRVFEPFFRASAHTEGTGLGLAIVREIAQSHRADVTLSPGEDGRGVRAQVVLARLRDEAATQACVAEQRATLSDT</sequence>
<comment type="catalytic activity">
    <reaction evidence="1">
        <text>ATP + protein L-histidine = ADP + protein N-phospho-L-histidine.</text>
        <dbReference type="EC" id="2.7.13.3"/>
    </reaction>
</comment>
<dbReference type="Gene3D" id="3.30.565.10">
    <property type="entry name" value="Histidine kinase-like ATPase, C-terminal domain"/>
    <property type="match status" value="1"/>
</dbReference>
<dbReference type="InterPro" id="IPR003661">
    <property type="entry name" value="HisK_dim/P_dom"/>
</dbReference>
<proteinExistence type="predicted"/>
<keyword evidence="9 10" id="KW-0472">Membrane</keyword>
<evidence type="ECO:0000256" key="10">
    <source>
        <dbReference type="SAM" id="Phobius"/>
    </source>
</evidence>
<keyword evidence="13" id="KW-1185">Reference proteome</keyword>
<organism evidence="12 13">
    <name type="scientific">Paraburkholderia dinghuensis</name>
    <dbReference type="NCBI Taxonomy" id="2305225"/>
    <lineage>
        <taxon>Bacteria</taxon>
        <taxon>Pseudomonadati</taxon>
        <taxon>Pseudomonadota</taxon>
        <taxon>Betaproteobacteria</taxon>
        <taxon>Burkholderiales</taxon>
        <taxon>Burkholderiaceae</taxon>
        <taxon>Paraburkholderia</taxon>
    </lineage>
</organism>
<evidence type="ECO:0000256" key="4">
    <source>
        <dbReference type="ARBA" id="ARBA00022553"/>
    </source>
</evidence>
<dbReference type="PANTHER" id="PTHR45436">
    <property type="entry name" value="SENSOR HISTIDINE KINASE YKOH"/>
    <property type="match status" value="1"/>
</dbReference>
<comment type="subcellular location">
    <subcellularLocation>
        <location evidence="2">Membrane</location>
    </subcellularLocation>
</comment>
<name>A0A3N6MYG9_9BURK</name>
<evidence type="ECO:0000313" key="13">
    <source>
        <dbReference type="Proteomes" id="UP000272778"/>
    </source>
</evidence>
<dbReference type="InterPro" id="IPR050428">
    <property type="entry name" value="TCS_sensor_his_kinase"/>
</dbReference>
<feature type="domain" description="Histidine kinase" evidence="11">
    <location>
        <begin position="244"/>
        <end position="458"/>
    </location>
</feature>
<dbReference type="InterPro" id="IPR003594">
    <property type="entry name" value="HATPase_dom"/>
</dbReference>
<evidence type="ECO:0000256" key="5">
    <source>
        <dbReference type="ARBA" id="ARBA00022679"/>
    </source>
</evidence>
<dbReference type="SUPFAM" id="SSF55874">
    <property type="entry name" value="ATPase domain of HSP90 chaperone/DNA topoisomerase II/histidine kinase"/>
    <property type="match status" value="1"/>
</dbReference>
<dbReference type="InterPro" id="IPR036097">
    <property type="entry name" value="HisK_dim/P_sf"/>
</dbReference>
<dbReference type="SMART" id="SM00387">
    <property type="entry name" value="HATPase_c"/>
    <property type="match status" value="1"/>
</dbReference>
<comment type="caution">
    <text evidence="12">The sequence shown here is derived from an EMBL/GenBank/DDBJ whole genome shotgun (WGS) entry which is preliminary data.</text>
</comment>
<dbReference type="GO" id="GO:0000155">
    <property type="term" value="F:phosphorelay sensor kinase activity"/>
    <property type="evidence" value="ECO:0007669"/>
    <property type="project" value="InterPro"/>
</dbReference>
<evidence type="ECO:0000256" key="3">
    <source>
        <dbReference type="ARBA" id="ARBA00012438"/>
    </source>
</evidence>
<dbReference type="Pfam" id="PF00512">
    <property type="entry name" value="HisKA"/>
    <property type="match status" value="1"/>
</dbReference>
<dbReference type="SUPFAM" id="SSF47384">
    <property type="entry name" value="Homodimeric domain of signal transducing histidine kinase"/>
    <property type="match status" value="1"/>
</dbReference>
<evidence type="ECO:0000256" key="1">
    <source>
        <dbReference type="ARBA" id="ARBA00000085"/>
    </source>
</evidence>
<keyword evidence="8 10" id="KW-1133">Transmembrane helix</keyword>
<dbReference type="Pfam" id="PF02518">
    <property type="entry name" value="HATPase_c"/>
    <property type="match status" value="1"/>
</dbReference>
<keyword evidence="6 10" id="KW-0812">Transmembrane</keyword>
<dbReference type="CDD" id="cd00082">
    <property type="entry name" value="HisKA"/>
    <property type="match status" value="1"/>
</dbReference>
<gene>
    <name evidence="12" type="ORF">D1Y85_04230</name>
</gene>
<evidence type="ECO:0000256" key="8">
    <source>
        <dbReference type="ARBA" id="ARBA00022989"/>
    </source>
</evidence>
<evidence type="ECO:0000259" key="11">
    <source>
        <dbReference type="PROSITE" id="PS50109"/>
    </source>
</evidence>
<dbReference type="Proteomes" id="UP000272778">
    <property type="component" value="Unassembled WGS sequence"/>
</dbReference>
<evidence type="ECO:0000313" key="12">
    <source>
        <dbReference type="EMBL" id="RQH09078.1"/>
    </source>
</evidence>
<dbReference type="OrthoDB" id="8554694at2"/>
<dbReference type="Pfam" id="PF08521">
    <property type="entry name" value="2CSK_N"/>
    <property type="match status" value="1"/>
</dbReference>
<keyword evidence="4" id="KW-0597">Phosphoprotein</keyword>
<keyword evidence="5" id="KW-0808">Transferase</keyword>
<dbReference type="RefSeq" id="WP_124149778.1">
    <property type="nucleotide sequence ID" value="NZ_RQIS01000002.1"/>
</dbReference>